<comment type="caution">
    <text evidence="11">The sequence shown here is derived from an EMBL/GenBank/DDBJ whole genome shotgun (WGS) entry which is preliminary data.</text>
</comment>
<accession>A0A917EGF5</accession>
<feature type="domain" description="Tripartite ATP-independent periplasmic transporters DctQ component" evidence="10">
    <location>
        <begin position="43"/>
        <end position="175"/>
    </location>
</feature>
<comment type="similarity">
    <text evidence="8 9">Belongs to the TRAP transporter small permease family.</text>
</comment>
<dbReference type="GO" id="GO:0022857">
    <property type="term" value="F:transmembrane transporter activity"/>
    <property type="evidence" value="ECO:0007669"/>
    <property type="project" value="UniProtKB-UniRule"/>
</dbReference>
<comment type="function">
    <text evidence="9">Part of the tripartite ATP-independent periplasmic (TRAP) transport system.</text>
</comment>
<sequence length="185" mass="20574">MARRLLLLSGGIMKNLLARYAEGMDRFSVFIGQGCSILFFACIAISAAEVVMRYGFDAPTVWSTETAMTLCAAAWVLSVGFVTERNRHISITMLELVVGERIWRIFRLAQLVIAFGAVLVLTMALWKPAMKVLSRTEYSGTAFNSIQPTIFKVLIVVGCVLYLAQLIANIIRWFQRTEKASSSGH</sequence>
<protein>
    <recommendedName>
        <fullName evidence="9">TRAP transporter small permease protein</fullName>
    </recommendedName>
</protein>
<dbReference type="PANTHER" id="PTHR35011:SF4">
    <property type="entry name" value="SLL1102 PROTEIN"/>
    <property type="match status" value="1"/>
</dbReference>
<feature type="transmembrane region" description="Helical" evidence="9">
    <location>
        <begin position="27"/>
        <end position="47"/>
    </location>
</feature>
<comment type="subcellular location">
    <subcellularLocation>
        <location evidence="1 9">Cell inner membrane</location>
        <topology evidence="1 9">Multi-pass membrane protein</topology>
    </subcellularLocation>
</comment>
<feature type="transmembrane region" description="Helical" evidence="9">
    <location>
        <begin position="67"/>
        <end position="84"/>
    </location>
</feature>
<evidence type="ECO:0000256" key="2">
    <source>
        <dbReference type="ARBA" id="ARBA00022448"/>
    </source>
</evidence>
<dbReference type="Proteomes" id="UP000612855">
    <property type="component" value="Unassembled WGS sequence"/>
</dbReference>
<keyword evidence="12" id="KW-1185">Reference proteome</keyword>
<dbReference type="PANTHER" id="PTHR35011">
    <property type="entry name" value="2,3-DIKETO-L-GULONATE TRAP TRANSPORTER SMALL PERMEASE PROTEIN YIAM"/>
    <property type="match status" value="1"/>
</dbReference>
<keyword evidence="4 9" id="KW-0997">Cell inner membrane</keyword>
<organism evidence="11 12">
    <name type="scientific">Primorskyibacter flagellatus</name>
    <dbReference type="NCBI Taxonomy" id="1387277"/>
    <lineage>
        <taxon>Bacteria</taxon>
        <taxon>Pseudomonadati</taxon>
        <taxon>Pseudomonadota</taxon>
        <taxon>Alphaproteobacteria</taxon>
        <taxon>Rhodobacterales</taxon>
        <taxon>Roseobacteraceae</taxon>
        <taxon>Primorskyibacter</taxon>
    </lineage>
</organism>
<feature type="transmembrane region" description="Helical" evidence="9">
    <location>
        <begin position="105"/>
        <end position="126"/>
    </location>
</feature>
<gene>
    <name evidence="11" type="ORF">GCM10011360_20660</name>
</gene>
<dbReference type="GO" id="GO:0005886">
    <property type="term" value="C:plasma membrane"/>
    <property type="evidence" value="ECO:0007669"/>
    <property type="project" value="UniProtKB-SubCell"/>
</dbReference>
<proteinExistence type="inferred from homology"/>
<evidence type="ECO:0000313" key="11">
    <source>
        <dbReference type="EMBL" id="GGE32682.1"/>
    </source>
</evidence>
<evidence type="ECO:0000256" key="9">
    <source>
        <dbReference type="RuleBase" id="RU369079"/>
    </source>
</evidence>
<evidence type="ECO:0000256" key="3">
    <source>
        <dbReference type="ARBA" id="ARBA00022475"/>
    </source>
</evidence>
<evidence type="ECO:0000256" key="4">
    <source>
        <dbReference type="ARBA" id="ARBA00022519"/>
    </source>
</evidence>
<dbReference type="EMBL" id="BMFJ01000001">
    <property type="protein sequence ID" value="GGE32682.1"/>
    <property type="molecule type" value="Genomic_DNA"/>
</dbReference>
<evidence type="ECO:0000256" key="5">
    <source>
        <dbReference type="ARBA" id="ARBA00022692"/>
    </source>
</evidence>
<evidence type="ECO:0000313" key="12">
    <source>
        <dbReference type="Proteomes" id="UP000612855"/>
    </source>
</evidence>
<dbReference type="AlphaFoldDB" id="A0A917EGF5"/>
<evidence type="ECO:0000256" key="6">
    <source>
        <dbReference type="ARBA" id="ARBA00022989"/>
    </source>
</evidence>
<keyword evidence="2 9" id="KW-0813">Transport</keyword>
<keyword evidence="7 9" id="KW-0472">Membrane</keyword>
<dbReference type="InterPro" id="IPR055348">
    <property type="entry name" value="DctQ"/>
</dbReference>
<evidence type="ECO:0000256" key="8">
    <source>
        <dbReference type="ARBA" id="ARBA00038436"/>
    </source>
</evidence>
<keyword evidence="6 9" id="KW-1133">Transmembrane helix</keyword>
<keyword evidence="3" id="KW-1003">Cell membrane</keyword>
<comment type="subunit">
    <text evidence="9">The complex comprises the extracytoplasmic solute receptor protein and the two transmembrane proteins.</text>
</comment>
<dbReference type="Pfam" id="PF04290">
    <property type="entry name" value="DctQ"/>
    <property type="match status" value="1"/>
</dbReference>
<name>A0A917EGF5_9RHOB</name>
<evidence type="ECO:0000256" key="7">
    <source>
        <dbReference type="ARBA" id="ARBA00023136"/>
    </source>
</evidence>
<feature type="transmembrane region" description="Helical" evidence="9">
    <location>
        <begin position="146"/>
        <end position="171"/>
    </location>
</feature>
<evidence type="ECO:0000259" key="10">
    <source>
        <dbReference type="Pfam" id="PF04290"/>
    </source>
</evidence>
<reference evidence="12" key="1">
    <citation type="journal article" date="2019" name="Int. J. Syst. Evol. Microbiol.">
        <title>The Global Catalogue of Microorganisms (GCM) 10K type strain sequencing project: providing services to taxonomists for standard genome sequencing and annotation.</title>
        <authorList>
            <consortium name="The Broad Institute Genomics Platform"/>
            <consortium name="The Broad Institute Genome Sequencing Center for Infectious Disease"/>
            <person name="Wu L."/>
            <person name="Ma J."/>
        </authorList>
    </citation>
    <scope>NUCLEOTIDE SEQUENCE [LARGE SCALE GENOMIC DNA]</scope>
    <source>
        <strain evidence="12">CGMCC 1.12664</strain>
    </source>
</reference>
<evidence type="ECO:0000256" key="1">
    <source>
        <dbReference type="ARBA" id="ARBA00004429"/>
    </source>
</evidence>
<dbReference type="InterPro" id="IPR007387">
    <property type="entry name" value="TRAP_DctQ"/>
</dbReference>
<keyword evidence="5 9" id="KW-0812">Transmembrane</keyword>